<dbReference type="GO" id="GO:0006189">
    <property type="term" value="P:'de novo' IMP biosynthetic process"/>
    <property type="evidence" value="ECO:0007669"/>
    <property type="project" value="UniProtKB-UniRule"/>
</dbReference>
<dbReference type="Gene3D" id="3.40.50.1380">
    <property type="entry name" value="Methylglyoxal synthase-like domain"/>
    <property type="match status" value="1"/>
</dbReference>
<evidence type="ECO:0000256" key="2">
    <source>
        <dbReference type="ARBA" id="ARBA00004954"/>
    </source>
</evidence>
<evidence type="ECO:0000256" key="9">
    <source>
        <dbReference type="ARBA" id="ARBA00050687"/>
    </source>
</evidence>
<comment type="catalytic activity">
    <reaction evidence="8 10">
        <text>(6R)-10-formyltetrahydrofolate + 5-amino-1-(5-phospho-beta-D-ribosyl)imidazole-4-carboxamide = 5-formamido-1-(5-phospho-D-ribosyl)imidazole-4-carboxamide + (6S)-5,6,7,8-tetrahydrofolate</text>
        <dbReference type="Rhea" id="RHEA:22192"/>
        <dbReference type="ChEBI" id="CHEBI:57453"/>
        <dbReference type="ChEBI" id="CHEBI:58467"/>
        <dbReference type="ChEBI" id="CHEBI:58475"/>
        <dbReference type="ChEBI" id="CHEBI:195366"/>
        <dbReference type="EC" id="2.1.2.3"/>
    </reaction>
</comment>
<evidence type="ECO:0000256" key="5">
    <source>
        <dbReference type="ARBA" id="ARBA00022755"/>
    </source>
</evidence>
<evidence type="ECO:0000256" key="7">
    <source>
        <dbReference type="ARBA" id="ARBA00023268"/>
    </source>
</evidence>
<dbReference type="NCBIfam" id="TIGR00355">
    <property type="entry name" value="purH"/>
    <property type="match status" value="1"/>
</dbReference>
<dbReference type="GO" id="GO:0005829">
    <property type="term" value="C:cytosol"/>
    <property type="evidence" value="ECO:0007669"/>
    <property type="project" value="TreeGrafter"/>
</dbReference>
<protein>
    <recommendedName>
        <fullName evidence="10">Bifunctional purine biosynthesis protein PurH</fullName>
    </recommendedName>
    <domain>
        <recommendedName>
            <fullName evidence="10">Phosphoribosylaminoimidazolecarboxamide formyltransferase</fullName>
            <ecNumber evidence="10">2.1.2.3</ecNumber>
        </recommendedName>
        <alternativeName>
            <fullName evidence="10">AICAR transformylase</fullName>
        </alternativeName>
    </domain>
    <domain>
        <recommendedName>
            <fullName evidence="10">IMP cyclohydrolase</fullName>
            <ecNumber evidence="10">3.5.4.10</ecNumber>
        </recommendedName>
        <alternativeName>
            <fullName evidence="10">ATIC</fullName>
        </alternativeName>
        <alternativeName>
            <fullName evidence="10">IMP synthase</fullName>
        </alternativeName>
        <alternativeName>
            <fullName evidence="10">Inosinicase</fullName>
        </alternativeName>
    </domain>
</protein>
<dbReference type="FunFam" id="3.40.140.20:FF:000001">
    <property type="entry name" value="Bifunctional purine biosynthesis protein PurH"/>
    <property type="match status" value="1"/>
</dbReference>
<keyword evidence="13" id="KW-1185">Reference proteome</keyword>
<dbReference type="GO" id="GO:0004643">
    <property type="term" value="F:phosphoribosylaminoimidazolecarboxamide formyltransferase activity"/>
    <property type="evidence" value="ECO:0007669"/>
    <property type="project" value="UniProtKB-UniRule"/>
</dbReference>
<dbReference type="InterPro" id="IPR024051">
    <property type="entry name" value="AICAR_Tfase_dup_dom_sf"/>
</dbReference>
<dbReference type="PANTHER" id="PTHR11692">
    <property type="entry name" value="BIFUNCTIONAL PURINE BIOSYNTHESIS PROTEIN PURH"/>
    <property type="match status" value="1"/>
</dbReference>
<sequence>MSASPSPKIQRALLSVSDKSGLAQFASILVDAGVELFSTGGTRKNLEEAGLPVRDVAEYTGFPEMMDGRVKTLHPRVHGGLLCRRDNPAHMASAAEHGIEMFDLVVVNLYPFEETIAREEVTVEEAIEQIDIGGPSMVRSAAKNHEFVTVATDPEQYEAIAEQIKTSGSTTPKLRRQLAVDAFTSTAMYDAAITGYLSFVSEEASGETDDDGSQENDGVPEEVSIDLLHVDSLRYGENPHQEAFLFEFANASPNSLVNAEQLNGKELSYNNLLDLDAALAIARSLPSPGVAVLKHSNPCGAATADTLGEAIEKAWAGDPVSAFGSVLGVNVPVDAAMAECLAEPGKFVEAIVAPEFTPEALEILTTKPKWKANVRLLAVGEVAPGHGQYQWRQIDGGMLCQTGDDLADDPTEWNVVTEAKPSDAQQAELEFAWAACRHVKSNAIVLSADRALVGVGAGQMSRVDSVEIAIRKADERVKGSVLASDAFFPFDDSIHAAAKAGVVAIIQPGGSRRDDEVIAACNKHGLPMVFTGKRHFRH</sequence>
<dbReference type="Pfam" id="PF01808">
    <property type="entry name" value="AICARFT_IMPCHas"/>
    <property type="match status" value="1"/>
</dbReference>
<dbReference type="NCBIfam" id="NF002049">
    <property type="entry name" value="PRK00881.1"/>
    <property type="match status" value="1"/>
</dbReference>
<keyword evidence="7 10" id="KW-0511">Multifunctional enzyme</keyword>
<gene>
    <name evidence="10 12" type="primary">purH</name>
    <name evidence="12" type="ORF">HG15A2_03930</name>
</gene>
<evidence type="ECO:0000256" key="6">
    <source>
        <dbReference type="ARBA" id="ARBA00022801"/>
    </source>
</evidence>
<dbReference type="UniPathway" id="UPA00074">
    <property type="reaction ID" value="UER00133"/>
</dbReference>
<keyword evidence="4 10" id="KW-0808">Transferase</keyword>
<dbReference type="FunFam" id="3.40.50.1380:FF:000001">
    <property type="entry name" value="Bifunctional purine biosynthesis protein PurH"/>
    <property type="match status" value="1"/>
</dbReference>
<feature type="domain" description="MGS-like" evidence="11">
    <location>
        <begin position="4"/>
        <end position="152"/>
    </location>
</feature>
<evidence type="ECO:0000259" key="11">
    <source>
        <dbReference type="PROSITE" id="PS51855"/>
    </source>
</evidence>
<keyword evidence="5 10" id="KW-0658">Purine biosynthesis</keyword>
<evidence type="ECO:0000256" key="3">
    <source>
        <dbReference type="ARBA" id="ARBA00007667"/>
    </source>
</evidence>
<reference evidence="12 13" key="1">
    <citation type="submission" date="2019-02" db="EMBL/GenBank/DDBJ databases">
        <title>Deep-cultivation of Planctomycetes and their phenomic and genomic characterization uncovers novel biology.</title>
        <authorList>
            <person name="Wiegand S."/>
            <person name="Jogler M."/>
            <person name="Boedeker C."/>
            <person name="Pinto D."/>
            <person name="Vollmers J."/>
            <person name="Rivas-Marin E."/>
            <person name="Kohn T."/>
            <person name="Peeters S.H."/>
            <person name="Heuer A."/>
            <person name="Rast P."/>
            <person name="Oberbeckmann S."/>
            <person name="Bunk B."/>
            <person name="Jeske O."/>
            <person name="Meyerdierks A."/>
            <person name="Storesund J.E."/>
            <person name="Kallscheuer N."/>
            <person name="Luecker S."/>
            <person name="Lage O.M."/>
            <person name="Pohl T."/>
            <person name="Merkel B.J."/>
            <person name="Hornburger P."/>
            <person name="Mueller R.-W."/>
            <person name="Bruemmer F."/>
            <person name="Labrenz M."/>
            <person name="Spormann A.M."/>
            <person name="Op den Camp H."/>
            <person name="Overmann J."/>
            <person name="Amann R."/>
            <person name="Jetten M.S.M."/>
            <person name="Mascher T."/>
            <person name="Medema M.H."/>
            <person name="Devos D.P."/>
            <person name="Kaster A.-K."/>
            <person name="Ovreas L."/>
            <person name="Rohde M."/>
            <person name="Galperin M.Y."/>
            <person name="Jogler C."/>
        </authorList>
    </citation>
    <scope>NUCLEOTIDE SEQUENCE [LARGE SCALE GENOMIC DNA]</scope>
    <source>
        <strain evidence="12 13">HG15A2</strain>
    </source>
</reference>
<comment type="pathway">
    <text evidence="1 10">Purine metabolism; IMP biosynthesis via de novo pathway; IMP from 5-formamido-1-(5-phospho-D-ribosyl)imidazole-4-carboxamide: step 1/1.</text>
</comment>
<dbReference type="PROSITE" id="PS51855">
    <property type="entry name" value="MGS"/>
    <property type="match status" value="1"/>
</dbReference>
<dbReference type="Proteomes" id="UP000319852">
    <property type="component" value="Chromosome"/>
</dbReference>
<dbReference type="PANTHER" id="PTHR11692:SF0">
    <property type="entry name" value="BIFUNCTIONAL PURINE BIOSYNTHESIS PROTEIN ATIC"/>
    <property type="match status" value="1"/>
</dbReference>
<evidence type="ECO:0000256" key="4">
    <source>
        <dbReference type="ARBA" id="ARBA00022679"/>
    </source>
</evidence>
<dbReference type="HAMAP" id="MF_00139">
    <property type="entry name" value="PurH"/>
    <property type="match status" value="1"/>
</dbReference>
<dbReference type="Gene3D" id="3.40.140.20">
    <property type="match status" value="2"/>
</dbReference>
<dbReference type="EC" id="3.5.4.10" evidence="10"/>
<dbReference type="SMART" id="SM00798">
    <property type="entry name" value="AICARFT_IMPCHas"/>
    <property type="match status" value="1"/>
</dbReference>
<name>A0A517MQI0_9BACT</name>
<organism evidence="12 13">
    <name type="scientific">Adhaeretor mobilis</name>
    <dbReference type="NCBI Taxonomy" id="1930276"/>
    <lineage>
        <taxon>Bacteria</taxon>
        <taxon>Pseudomonadati</taxon>
        <taxon>Planctomycetota</taxon>
        <taxon>Planctomycetia</taxon>
        <taxon>Pirellulales</taxon>
        <taxon>Lacipirellulaceae</taxon>
        <taxon>Adhaeretor</taxon>
    </lineage>
</organism>
<evidence type="ECO:0000256" key="10">
    <source>
        <dbReference type="HAMAP-Rule" id="MF_00139"/>
    </source>
</evidence>
<dbReference type="InterPro" id="IPR011607">
    <property type="entry name" value="MGS-like_dom"/>
</dbReference>
<dbReference type="AlphaFoldDB" id="A0A517MQI0"/>
<evidence type="ECO:0000256" key="8">
    <source>
        <dbReference type="ARBA" id="ARBA00050488"/>
    </source>
</evidence>
<keyword evidence="6 10" id="KW-0378">Hydrolase</keyword>
<evidence type="ECO:0000313" key="13">
    <source>
        <dbReference type="Proteomes" id="UP000319852"/>
    </source>
</evidence>
<comment type="catalytic activity">
    <reaction evidence="9 10">
        <text>IMP + H2O = 5-formamido-1-(5-phospho-D-ribosyl)imidazole-4-carboxamide</text>
        <dbReference type="Rhea" id="RHEA:18445"/>
        <dbReference type="ChEBI" id="CHEBI:15377"/>
        <dbReference type="ChEBI" id="CHEBI:58053"/>
        <dbReference type="ChEBI" id="CHEBI:58467"/>
        <dbReference type="EC" id="3.5.4.10"/>
    </reaction>
</comment>
<dbReference type="InterPro" id="IPR002695">
    <property type="entry name" value="PurH-like"/>
</dbReference>
<dbReference type="InterPro" id="IPR036914">
    <property type="entry name" value="MGS-like_dom_sf"/>
</dbReference>
<dbReference type="Pfam" id="PF02142">
    <property type="entry name" value="MGS"/>
    <property type="match status" value="1"/>
</dbReference>
<comment type="domain">
    <text evidence="10">The IMP cyclohydrolase activity resides in the N-terminal region.</text>
</comment>
<evidence type="ECO:0000256" key="1">
    <source>
        <dbReference type="ARBA" id="ARBA00004844"/>
    </source>
</evidence>
<accession>A0A517MQI0</accession>
<dbReference type="EC" id="2.1.2.3" evidence="10"/>
<dbReference type="OrthoDB" id="9802065at2"/>
<dbReference type="InterPro" id="IPR016193">
    <property type="entry name" value="Cytidine_deaminase-like"/>
</dbReference>
<dbReference type="EMBL" id="CP036263">
    <property type="protein sequence ID" value="QDS97133.1"/>
    <property type="molecule type" value="Genomic_DNA"/>
</dbReference>
<dbReference type="SUPFAM" id="SSF52335">
    <property type="entry name" value="Methylglyoxal synthase-like"/>
    <property type="match status" value="1"/>
</dbReference>
<evidence type="ECO:0000313" key="12">
    <source>
        <dbReference type="EMBL" id="QDS97133.1"/>
    </source>
</evidence>
<dbReference type="RefSeq" id="WP_145057272.1">
    <property type="nucleotide sequence ID" value="NZ_CP036263.1"/>
</dbReference>
<dbReference type="CDD" id="cd01421">
    <property type="entry name" value="IMPCH"/>
    <property type="match status" value="1"/>
</dbReference>
<dbReference type="GO" id="GO:0003937">
    <property type="term" value="F:IMP cyclohydrolase activity"/>
    <property type="evidence" value="ECO:0007669"/>
    <property type="project" value="UniProtKB-UniRule"/>
</dbReference>
<dbReference type="KEGG" id="amob:HG15A2_03930"/>
<proteinExistence type="inferred from homology"/>
<dbReference type="SMART" id="SM00851">
    <property type="entry name" value="MGS"/>
    <property type="match status" value="1"/>
</dbReference>
<comment type="similarity">
    <text evidence="3 10">Belongs to the PurH family.</text>
</comment>
<dbReference type="PIRSF" id="PIRSF000414">
    <property type="entry name" value="AICARFT_IMPCHas"/>
    <property type="match status" value="1"/>
</dbReference>
<comment type="pathway">
    <text evidence="2 10">Purine metabolism; IMP biosynthesis via de novo pathway; 5-formamido-1-(5-phospho-D-ribosyl)imidazole-4-carboxamide from 5-amino-1-(5-phospho-D-ribosyl)imidazole-4-carboxamide (10-formyl THF route): step 1/1.</text>
</comment>
<dbReference type="SUPFAM" id="SSF53927">
    <property type="entry name" value="Cytidine deaminase-like"/>
    <property type="match status" value="1"/>
</dbReference>